<keyword evidence="4" id="KW-1185">Reference proteome</keyword>
<dbReference type="Pfam" id="PF13477">
    <property type="entry name" value="Glyco_trans_4_2"/>
    <property type="match status" value="1"/>
</dbReference>
<dbReference type="GO" id="GO:0016757">
    <property type="term" value="F:glycosyltransferase activity"/>
    <property type="evidence" value="ECO:0007669"/>
    <property type="project" value="InterPro"/>
</dbReference>
<evidence type="ECO:0000259" key="2">
    <source>
        <dbReference type="Pfam" id="PF13477"/>
    </source>
</evidence>
<reference evidence="3 4" key="1">
    <citation type="submission" date="2015-04" db="EMBL/GenBank/DDBJ databases">
        <title>Microcin producing Clostridium sp. JC272T.</title>
        <authorList>
            <person name="Jyothsna T."/>
            <person name="Sasikala C."/>
            <person name="Ramana C."/>
        </authorList>
    </citation>
    <scope>NUCLEOTIDE SEQUENCE [LARGE SCALE GENOMIC DNA]</scope>
    <source>
        <strain evidence="3 4">JC272</strain>
    </source>
</reference>
<dbReference type="Proteomes" id="UP000034407">
    <property type="component" value="Unassembled WGS sequence"/>
</dbReference>
<protein>
    <recommendedName>
        <fullName evidence="5">Glycosyl transferase</fullName>
    </recommendedName>
</protein>
<feature type="domain" description="Glycosyltransferase subfamily 4-like N-terminal" evidence="2">
    <location>
        <begin position="3"/>
        <end position="145"/>
    </location>
</feature>
<dbReference type="CDD" id="cd03808">
    <property type="entry name" value="GT4_CapM-like"/>
    <property type="match status" value="1"/>
</dbReference>
<sequence length="368" mass="42559">MKKILILANNDIGLYNFRKELPQRLLRLGYDVTIALPYGEKVEKFKDMGCNFIETPMNRRGMNVIQDLKLLIQYIKIIKKIKPDLVLTYTIKPNIYGGIACRSLNQKVIHTVTGLGSVFIRDLWIKKILIKLNKFSFKNACHIFFLNKENQDFYKNIKIIANQQQISIVPGSGVNLKEFQFNEYPNNEKIKFTFIARVIKDKGIEEFLESAKNIKDKYPNVEFDVVGAIDEDIYLNKLKEYEKLKVVNYLGHRSDIQEIMKKSSCIVLPSYGEGRGTVLQEGAAIGRPLITCDTHGCKDNVDDGYNGYLCKVKDYKSLQNSMEKFINLSFEEKKEMGLNSRNKAEKEFDRDIVIKSYIDKINQITQML</sequence>
<dbReference type="PANTHER" id="PTHR12526">
    <property type="entry name" value="GLYCOSYLTRANSFERASE"/>
    <property type="match status" value="1"/>
</dbReference>
<gene>
    <name evidence="3" type="ORF">VN21_01950</name>
</gene>
<evidence type="ECO:0000313" key="3">
    <source>
        <dbReference type="EMBL" id="KKY02671.1"/>
    </source>
</evidence>
<dbReference type="Pfam" id="PF00534">
    <property type="entry name" value="Glycos_transf_1"/>
    <property type="match status" value="1"/>
</dbReference>
<comment type="caution">
    <text evidence="3">The sequence shown here is derived from an EMBL/GenBank/DDBJ whole genome shotgun (WGS) entry which is preliminary data.</text>
</comment>
<dbReference type="InterPro" id="IPR028098">
    <property type="entry name" value="Glyco_trans_4-like_N"/>
</dbReference>
<evidence type="ECO:0000259" key="1">
    <source>
        <dbReference type="Pfam" id="PF00534"/>
    </source>
</evidence>
<proteinExistence type="predicted"/>
<dbReference type="PANTHER" id="PTHR12526:SF630">
    <property type="entry name" value="GLYCOSYLTRANSFERASE"/>
    <property type="match status" value="1"/>
</dbReference>
<dbReference type="PATRIC" id="fig|1629550.3.peg.2904"/>
<dbReference type="SUPFAM" id="SSF53756">
    <property type="entry name" value="UDP-Glycosyltransferase/glycogen phosphorylase"/>
    <property type="match status" value="1"/>
</dbReference>
<dbReference type="Gene3D" id="3.40.50.2000">
    <property type="entry name" value="Glycogen Phosphorylase B"/>
    <property type="match status" value="2"/>
</dbReference>
<name>A0A0M3DKI9_9FIRM</name>
<dbReference type="OrthoDB" id="9772485at2"/>
<organism evidence="3 4">
    <name type="scientific">Paraclostridium benzoelyticum</name>
    <dbReference type="NCBI Taxonomy" id="1629550"/>
    <lineage>
        <taxon>Bacteria</taxon>
        <taxon>Bacillati</taxon>
        <taxon>Bacillota</taxon>
        <taxon>Clostridia</taxon>
        <taxon>Peptostreptococcales</taxon>
        <taxon>Peptostreptococcaceae</taxon>
        <taxon>Paraclostridium</taxon>
    </lineage>
</organism>
<evidence type="ECO:0008006" key="5">
    <source>
        <dbReference type="Google" id="ProtNLM"/>
    </source>
</evidence>
<evidence type="ECO:0000313" key="4">
    <source>
        <dbReference type="Proteomes" id="UP000034407"/>
    </source>
</evidence>
<dbReference type="AlphaFoldDB" id="A0A0M3DKI9"/>
<dbReference type="EMBL" id="LBBT01000037">
    <property type="protein sequence ID" value="KKY02671.1"/>
    <property type="molecule type" value="Genomic_DNA"/>
</dbReference>
<accession>A0A0M3DKI9</accession>
<feature type="domain" description="Glycosyl transferase family 1" evidence="1">
    <location>
        <begin position="181"/>
        <end position="342"/>
    </location>
</feature>
<dbReference type="RefSeq" id="WP_046821789.1">
    <property type="nucleotide sequence ID" value="NZ_LBBT01000037.1"/>
</dbReference>
<dbReference type="InterPro" id="IPR001296">
    <property type="entry name" value="Glyco_trans_1"/>
</dbReference>